<dbReference type="InterPro" id="IPR002545">
    <property type="entry name" value="CheW-lke_dom"/>
</dbReference>
<dbReference type="PANTHER" id="PTHR22617">
    <property type="entry name" value="CHEMOTAXIS SENSOR HISTIDINE KINASE-RELATED"/>
    <property type="match status" value="1"/>
</dbReference>
<protein>
    <recommendedName>
        <fullName evidence="1">CheW-like domain-containing protein</fullName>
    </recommendedName>
</protein>
<dbReference type="SUPFAM" id="SSF50341">
    <property type="entry name" value="CheW-like"/>
    <property type="match status" value="2"/>
</dbReference>
<name>A0A1E5QNI8_9CYAN</name>
<feature type="domain" description="CheW-like" evidence="1">
    <location>
        <begin position="205"/>
        <end position="345"/>
    </location>
</feature>
<dbReference type="GO" id="GO:0006935">
    <property type="term" value="P:chemotaxis"/>
    <property type="evidence" value="ECO:0007669"/>
    <property type="project" value="InterPro"/>
</dbReference>
<dbReference type="Gene3D" id="2.40.50.180">
    <property type="entry name" value="CheA-289, Domain 4"/>
    <property type="match status" value="2"/>
</dbReference>
<dbReference type="EMBL" id="MJGC01000040">
    <property type="protein sequence ID" value="OEJ76219.1"/>
    <property type="molecule type" value="Genomic_DNA"/>
</dbReference>
<dbReference type="InterPro" id="IPR039315">
    <property type="entry name" value="CheW"/>
</dbReference>
<comment type="caution">
    <text evidence="2">The sequence shown here is derived from an EMBL/GenBank/DDBJ whole genome shotgun (WGS) entry which is preliminary data.</text>
</comment>
<dbReference type="AlphaFoldDB" id="A0A1E5QNI8"/>
<proteinExistence type="predicted"/>
<sequence>MEAQPFLMFRINSALYGIDALYVEEIFFLPELTPIAEVSADIAGAINWRGEIVPIIDLLTRLGQTGQPYSLNDSIIMLKKQNDCLGIIVNQVCDVSMIETSQIASTASYRRSGTPDPAGSATYFVEGIAQVNTDLMMLLDADRLLQYRESIAPTHLFNGDSGELPAVSHPKPLRFQEFTPQQLEVLHQRAENLRHEVTSQDLSGLLPIAVIGLNGEYFGLDLEIVCEFTEINQIAPIPCCPPHIVGNINLRGEILTLIDIRMFLNLDPASKQKITKAIVVEVEEILAGIIVDEVCDVMYLLPAQIKPVPAAVQSQDEQFLRGTVRYRSQMMSLLDLAKILLQERLVVNSEL</sequence>
<dbReference type="SMART" id="SM00260">
    <property type="entry name" value="CheW"/>
    <property type="match status" value="2"/>
</dbReference>
<dbReference type="Pfam" id="PF01584">
    <property type="entry name" value="CheW"/>
    <property type="match status" value="2"/>
</dbReference>
<dbReference type="PANTHER" id="PTHR22617:SF23">
    <property type="entry name" value="CHEMOTAXIS PROTEIN CHEW"/>
    <property type="match status" value="1"/>
</dbReference>
<dbReference type="PROSITE" id="PS50851">
    <property type="entry name" value="CHEW"/>
    <property type="match status" value="2"/>
</dbReference>
<dbReference type="Gene3D" id="2.30.30.40">
    <property type="entry name" value="SH3 Domains"/>
    <property type="match status" value="2"/>
</dbReference>
<dbReference type="STRING" id="1781255.BH720_05115"/>
<reference evidence="2" key="1">
    <citation type="submission" date="2016-09" db="EMBL/GenBank/DDBJ databases">
        <title>Draft genome of thermotolerant cyanobacterium Desertifilum sp. strain IPPAS B-1220.</title>
        <authorList>
            <person name="Sinetova M.A."/>
            <person name="Bolakhan K."/>
            <person name="Zayadan B.K."/>
            <person name="Mironov K.S."/>
            <person name="Ustinova V."/>
            <person name="Kupriyanova E.V."/>
            <person name="Sidorov R.A."/>
            <person name="Skrypnik A.N."/>
            <person name="Gogoleva N.E."/>
            <person name="Gogolev Y.V."/>
            <person name="Los D.A."/>
        </authorList>
    </citation>
    <scope>NUCLEOTIDE SEQUENCE [LARGE SCALE GENOMIC DNA]</scope>
    <source>
        <strain evidence="2">IPPAS B-1220</strain>
    </source>
</reference>
<dbReference type="InterPro" id="IPR036061">
    <property type="entry name" value="CheW-like_dom_sf"/>
</dbReference>
<dbReference type="GO" id="GO:0005829">
    <property type="term" value="C:cytosol"/>
    <property type="evidence" value="ECO:0007669"/>
    <property type="project" value="TreeGrafter"/>
</dbReference>
<evidence type="ECO:0000259" key="1">
    <source>
        <dbReference type="PROSITE" id="PS50851"/>
    </source>
</evidence>
<evidence type="ECO:0000313" key="2">
    <source>
        <dbReference type="EMBL" id="OEJ76219.1"/>
    </source>
</evidence>
<gene>
    <name evidence="2" type="ORF">BH720_05115</name>
</gene>
<dbReference type="OrthoDB" id="9794382at2"/>
<accession>A0A1E5QNI8</accession>
<feature type="domain" description="CheW-like" evidence="1">
    <location>
        <begin position="3"/>
        <end position="150"/>
    </location>
</feature>
<dbReference type="GO" id="GO:0007165">
    <property type="term" value="P:signal transduction"/>
    <property type="evidence" value="ECO:0007669"/>
    <property type="project" value="InterPro"/>
</dbReference>
<organism evidence="2">
    <name type="scientific">Desertifilum tharense IPPAS B-1220</name>
    <dbReference type="NCBI Taxonomy" id="1781255"/>
    <lineage>
        <taxon>Bacteria</taxon>
        <taxon>Bacillati</taxon>
        <taxon>Cyanobacteriota</taxon>
        <taxon>Cyanophyceae</taxon>
        <taxon>Desertifilales</taxon>
        <taxon>Desertifilaceae</taxon>
        <taxon>Desertifilum</taxon>
    </lineage>
</organism>